<sequence length="515" mass="57154">MRVSSGPLLVWLGTLSTLTLAEVDCYGDVEIASADDARELREACDFIEGDLTLAYSFTESINLDGLEYVEGSFKHEQCDWEMTPGNVCPKPPLLNISSSTLKGVGSLSLFGTGGLETLSFPNLRTVKKVLSLNRLDDLKHVDFTNLLHVDQLYWETKNLKTLTMNGLQSIGEGDYNDDTLWFKDVGELESVDAFFKNPVHPEYDSNAVVHLDVDWMPRVKHVTVGWEFIDELNIDVKELNVTLGGPDTIEMQIRSIGLGRGVINIERSSTLENLEVGTFNVNATGSSLGPNIEHLTLPFDHLGGLYLWGWDNLRSIELPQQYAENWPSLGVTIENCTNLNLSSENNAEGEKIWHWPKNGLSDLVIRGNMSNAFFDTFLEYNLSVSSLFILEDTSGNLDCNIFKNSAALGFDDIENHCSSKNLTKPAQDDSKHDESKDNKSSDDKSSDDKSNDDKSSDDKSNDDKSNDDKSNDDESQSQESNDNKTSDAAGLFSQGWRLRLGEAAFSGLILAITCW</sequence>
<feature type="region of interest" description="Disordered" evidence="1">
    <location>
        <begin position="420"/>
        <end position="488"/>
    </location>
</feature>
<accession>A0A9P8W3M1</accession>
<gene>
    <name evidence="3" type="ORF">B0T10DRAFT_607342</name>
</gene>
<evidence type="ECO:0000313" key="4">
    <source>
        <dbReference type="Proteomes" id="UP000777438"/>
    </source>
</evidence>
<evidence type="ECO:0000313" key="3">
    <source>
        <dbReference type="EMBL" id="KAH6888168.1"/>
    </source>
</evidence>
<dbReference type="OrthoDB" id="536881at2759"/>
<organism evidence="3 4">
    <name type="scientific">Thelonectria olida</name>
    <dbReference type="NCBI Taxonomy" id="1576542"/>
    <lineage>
        <taxon>Eukaryota</taxon>
        <taxon>Fungi</taxon>
        <taxon>Dikarya</taxon>
        <taxon>Ascomycota</taxon>
        <taxon>Pezizomycotina</taxon>
        <taxon>Sordariomycetes</taxon>
        <taxon>Hypocreomycetidae</taxon>
        <taxon>Hypocreales</taxon>
        <taxon>Nectriaceae</taxon>
        <taxon>Thelonectria</taxon>
    </lineage>
</organism>
<protein>
    <submittedName>
        <fullName evidence="3">Uncharacterized protein</fullName>
    </submittedName>
</protein>
<feature type="chain" id="PRO_5040181878" evidence="2">
    <location>
        <begin position="22"/>
        <end position="515"/>
    </location>
</feature>
<name>A0A9P8W3M1_9HYPO</name>
<evidence type="ECO:0000256" key="1">
    <source>
        <dbReference type="SAM" id="MobiDB-lite"/>
    </source>
</evidence>
<keyword evidence="2" id="KW-0732">Signal</keyword>
<keyword evidence="4" id="KW-1185">Reference proteome</keyword>
<comment type="caution">
    <text evidence="3">The sequence shown here is derived from an EMBL/GenBank/DDBJ whole genome shotgun (WGS) entry which is preliminary data.</text>
</comment>
<proteinExistence type="predicted"/>
<dbReference type="Proteomes" id="UP000777438">
    <property type="component" value="Unassembled WGS sequence"/>
</dbReference>
<dbReference type="SUPFAM" id="SSF52058">
    <property type="entry name" value="L domain-like"/>
    <property type="match status" value="1"/>
</dbReference>
<feature type="compositionally biased region" description="Basic and acidic residues" evidence="1">
    <location>
        <begin position="426"/>
        <end position="469"/>
    </location>
</feature>
<feature type="signal peptide" evidence="2">
    <location>
        <begin position="1"/>
        <end position="21"/>
    </location>
</feature>
<dbReference type="AlphaFoldDB" id="A0A9P8W3M1"/>
<evidence type="ECO:0000256" key="2">
    <source>
        <dbReference type="SAM" id="SignalP"/>
    </source>
</evidence>
<dbReference type="EMBL" id="JAGPYM010000013">
    <property type="protein sequence ID" value="KAH6888168.1"/>
    <property type="molecule type" value="Genomic_DNA"/>
</dbReference>
<reference evidence="3 4" key="1">
    <citation type="journal article" date="2021" name="Nat. Commun.">
        <title>Genetic determinants of endophytism in the Arabidopsis root mycobiome.</title>
        <authorList>
            <person name="Mesny F."/>
            <person name="Miyauchi S."/>
            <person name="Thiergart T."/>
            <person name="Pickel B."/>
            <person name="Atanasova L."/>
            <person name="Karlsson M."/>
            <person name="Huettel B."/>
            <person name="Barry K.W."/>
            <person name="Haridas S."/>
            <person name="Chen C."/>
            <person name="Bauer D."/>
            <person name="Andreopoulos W."/>
            <person name="Pangilinan J."/>
            <person name="LaButti K."/>
            <person name="Riley R."/>
            <person name="Lipzen A."/>
            <person name="Clum A."/>
            <person name="Drula E."/>
            <person name="Henrissat B."/>
            <person name="Kohler A."/>
            <person name="Grigoriev I.V."/>
            <person name="Martin F.M."/>
            <person name="Hacquard S."/>
        </authorList>
    </citation>
    <scope>NUCLEOTIDE SEQUENCE [LARGE SCALE GENOMIC DNA]</scope>
    <source>
        <strain evidence="3 4">MPI-CAGE-CH-0241</strain>
    </source>
</reference>